<dbReference type="InterPro" id="IPR006531">
    <property type="entry name" value="Gp5/Vgr_OB"/>
</dbReference>
<dbReference type="Proteomes" id="UP000309215">
    <property type="component" value="Unassembled WGS sequence"/>
</dbReference>
<evidence type="ECO:0000256" key="3">
    <source>
        <dbReference type="ARBA" id="ARBA00022525"/>
    </source>
</evidence>
<dbReference type="Gene3D" id="4.10.220.110">
    <property type="match status" value="1"/>
</dbReference>
<dbReference type="RefSeq" id="WP_136935058.1">
    <property type="nucleotide sequence ID" value="NZ_SSMQ01000078.1"/>
</dbReference>
<feature type="domain" description="Gp5/Type VI secretion system Vgr C-terminal trimerisation" evidence="6">
    <location>
        <begin position="481"/>
        <end position="531"/>
    </location>
</feature>
<dbReference type="PANTHER" id="PTHR32305">
    <property type="match status" value="1"/>
</dbReference>
<dbReference type="InterPro" id="IPR017847">
    <property type="entry name" value="T6SS_RhsGE_Vgr_subset"/>
</dbReference>
<dbReference type="SUPFAM" id="SSF69349">
    <property type="entry name" value="Phage fibre proteins"/>
    <property type="match status" value="1"/>
</dbReference>
<evidence type="ECO:0000259" key="5">
    <source>
        <dbReference type="Pfam" id="PF04717"/>
    </source>
</evidence>
<dbReference type="EMBL" id="SSMQ01000078">
    <property type="protein sequence ID" value="TKC97963.1"/>
    <property type="molecule type" value="Genomic_DNA"/>
</dbReference>
<gene>
    <name evidence="7" type="primary">tssI</name>
    <name evidence="7" type="ORF">E8A74_43520</name>
</gene>
<dbReference type="InterPro" id="IPR037026">
    <property type="entry name" value="Vgr_OB-fold_dom_sf"/>
</dbReference>
<dbReference type="NCBIfam" id="TIGR03361">
    <property type="entry name" value="VI_Rhs_Vgr"/>
    <property type="match status" value="1"/>
</dbReference>
<dbReference type="PANTHER" id="PTHR32305:SF15">
    <property type="entry name" value="PROTEIN RHSA-RELATED"/>
    <property type="match status" value="1"/>
</dbReference>
<dbReference type="OrthoDB" id="9762420at2"/>
<dbReference type="NCBIfam" id="TIGR01646">
    <property type="entry name" value="vgr_GE"/>
    <property type="match status" value="1"/>
</dbReference>
<dbReference type="InterPro" id="IPR050708">
    <property type="entry name" value="T6SS_VgrG/RHS"/>
</dbReference>
<sequence length="531" mass="59200">MAWLPSIRPPGGALALVLASGISVDVRRFSIVEGLSALFRVTLEAFSTDAALDFEEVVGQTARFTIQRGSEARSWTGVCRAARLLRVEEDGLSTYEIVLVPMLWLLTQRVNRRIFQHLSEPEIATRLLTEWRIPHELRLSETYKPREYRTQYDESDHAFLSRMLEDAGISLFFVEKEDEAVLVLVDAPQLREPRAGVLPFKADTTMVTGEYATHVRAGRELRPGRLTLRDRDHRLPAAYPLGGLADARALAIEARLERFQSMPGALLFQTTPSPGTPAADDRGTYRSDERAGARIAQKRLEAEREGAVTFGFETNALDLAPGVVVRVAGHPREEIGRGVLIVETRIEGTFDDEWTHDCGARLADVPYRSPRRTHRPRVEGIEAATVVGPLGEEIHCDEFGRVRVHFGWDRESDRDEHSSCWVPVSQAWSGAGYGAMHLPRVGQEVLVAFLDGDPDRPMIVGRVFTALERVPYPLPAHKTQSGIRTSSSPGGGGYNEILFEDKKGGEFIRVHAERDVQATVERDASLLVRRD</sequence>
<comment type="similarity">
    <text evidence="2">Belongs to the VgrG protein family.</text>
</comment>
<proteinExistence type="inferred from homology"/>
<evidence type="ECO:0000313" key="7">
    <source>
        <dbReference type="EMBL" id="TKC97963.1"/>
    </source>
</evidence>
<evidence type="ECO:0000313" key="8">
    <source>
        <dbReference type="Proteomes" id="UP000309215"/>
    </source>
</evidence>
<evidence type="ECO:0000256" key="1">
    <source>
        <dbReference type="ARBA" id="ARBA00004613"/>
    </source>
</evidence>
<protein>
    <submittedName>
        <fullName evidence="7">Type VI secretion system tip protein VgrG</fullName>
    </submittedName>
</protein>
<dbReference type="Gene3D" id="2.30.110.50">
    <property type="match status" value="1"/>
</dbReference>
<dbReference type="InterPro" id="IPR006533">
    <property type="entry name" value="T6SS_Vgr_RhsGE"/>
</dbReference>
<comment type="caution">
    <text evidence="7">The sequence shown here is derived from an EMBL/GenBank/DDBJ whole genome shotgun (WGS) entry which is preliminary data.</text>
</comment>
<organism evidence="7 8">
    <name type="scientific">Polyangium fumosum</name>
    <dbReference type="NCBI Taxonomy" id="889272"/>
    <lineage>
        <taxon>Bacteria</taxon>
        <taxon>Pseudomonadati</taxon>
        <taxon>Myxococcota</taxon>
        <taxon>Polyangia</taxon>
        <taxon>Polyangiales</taxon>
        <taxon>Polyangiaceae</taxon>
        <taxon>Polyangium</taxon>
    </lineage>
</organism>
<comment type="subcellular location">
    <subcellularLocation>
        <location evidence="1">Secreted</location>
    </subcellularLocation>
</comment>
<dbReference type="SUPFAM" id="SSF69279">
    <property type="entry name" value="Phage tail proteins"/>
    <property type="match status" value="2"/>
</dbReference>
<feature type="non-terminal residue" evidence="7">
    <location>
        <position position="531"/>
    </location>
</feature>
<feature type="region of interest" description="Disordered" evidence="4">
    <location>
        <begin position="266"/>
        <end position="288"/>
    </location>
</feature>
<keyword evidence="8" id="KW-1185">Reference proteome</keyword>
<dbReference type="Gene3D" id="3.55.50.10">
    <property type="entry name" value="Baseplate protein-like domains"/>
    <property type="match status" value="1"/>
</dbReference>
<dbReference type="Gene3D" id="2.40.50.230">
    <property type="entry name" value="Gp5 N-terminal domain"/>
    <property type="match status" value="1"/>
</dbReference>
<dbReference type="Pfam" id="PF22178">
    <property type="entry name" value="Gp5_trimer_C"/>
    <property type="match status" value="1"/>
</dbReference>
<feature type="compositionally biased region" description="Basic and acidic residues" evidence="4">
    <location>
        <begin position="279"/>
        <end position="288"/>
    </location>
</feature>
<name>A0A4U1IUB4_9BACT</name>
<dbReference type="SUPFAM" id="SSF69255">
    <property type="entry name" value="gp5 N-terminal domain-like"/>
    <property type="match status" value="1"/>
</dbReference>
<dbReference type="InterPro" id="IPR054030">
    <property type="entry name" value="Gp5_Vgr_C"/>
</dbReference>
<dbReference type="GO" id="GO:0005576">
    <property type="term" value="C:extracellular region"/>
    <property type="evidence" value="ECO:0007669"/>
    <property type="project" value="UniProtKB-SubCell"/>
</dbReference>
<accession>A0A4U1IUB4</accession>
<keyword evidence="3" id="KW-0964">Secreted</keyword>
<dbReference type="Pfam" id="PF05954">
    <property type="entry name" value="Phage_GPD"/>
    <property type="match status" value="1"/>
</dbReference>
<dbReference type="AlphaFoldDB" id="A0A4U1IUB4"/>
<evidence type="ECO:0000256" key="2">
    <source>
        <dbReference type="ARBA" id="ARBA00005558"/>
    </source>
</evidence>
<evidence type="ECO:0000259" key="6">
    <source>
        <dbReference type="Pfam" id="PF22178"/>
    </source>
</evidence>
<feature type="domain" description="Gp5/Type VI secretion system Vgr protein OB-fold" evidence="5">
    <location>
        <begin position="399"/>
        <end position="464"/>
    </location>
</feature>
<reference evidence="7 8" key="1">
    <citation type="submission" date="2019-04" db="EMBL/GenBank/DDBJ databases">
        <authorList>
            <person name="Li Y."/>
            <person name="Wang J."/>
        </authorList>
    </citation>
    <scope>NUCLEOTIDE SEQUENCE [LARGE SCALE GENOMIC DNA]</scope>
    <source>
        <strain evidence="7 8">DSM 14668</strain>
    </source>
</reference>
<dbReference type="Pfam" id="PF04717">
    <property type="entry name" value="Phage_base_V"/>
    <property type="match status" value="1"/>
</dbReference>
<evidence type="ECO:0000256" key="4">
    <source>
        <dbReference type="SAM" id="MobiDB-lite"/>
    </source>
</evidence>